<name>A0A7W6G1G2_9HYPH</name>
<protein>
    <submittedName>
        <fullName evidence="1">Uncharacterized protein</fullName>
    </submittedName>
</protein>
<dbReference type="EMBL" id="JACIDV010000004">
    <property type="protein sequence ID" value="MBB3945680.1"/>
    <property type="molecule type" value="Genomic_DNA"/>
</dbReference>
<evidence type="ECO:0000313" key="2">
    <source>
        <dbReference type="Proteomes" id="UP000565286"/>
    </source>
</evidence>
<gene>
    <name evidence="1" type="ORF">GGQ73_001615</name>
</gene>
<sequence>MPAFYFALIGMMPSVRVMLDGLSDIPLGSPNPRFYPQAHLNA</sequence>
<organism evidence="1 2">
    <name type="scientific">Rhizobium skierniewicense</name>
    <dbReference type="NCBI Taxonomy" id="984260"/>
    <lineage>
        <taxon>Bacteria</taxon>
        <taxon>Pseudomonadati</taxon>
        <taxon>Pseudomonadota</taxon>
        <taxon>Alphaproteobacteria</taxon>
        <taxon>Hyphomicrobiales</taxon>
        <taxon>Rhizobiaceae</taxon>
        <taxon>Rhizobium/Agrobacterium group</taxon>
        <taxon>Rhizobium</taxon>
    </lineage>
</organism>
<dbReference type="RefSeq" id="WP_268842301.1">
    <property type="nucleotide sequence ID" value="NZ_JACIDV010000004.1"/>
</dbReference>
<evidence type="ECO:0000313" key="1">
    <source>
        <dbReference type="EMBL" id="MBB3945680.1"/>
    </source>
</evidence>
<keyword evidence="2" id="KW-1185">Reference proteome</keyword>
<dbReference type="AlphaFoldDB" id="A0A7W6G1G2"/>
<dbReference type="Proteomes" id="UP000565286">
    <property type="component" value="Unassembled WGS sequence"/>
</dbReference>
<proteinExistence type="predicted"/>
<comment type="caution">
    <text evidence="1">The sequence shown here is derived from an EMBL/GenBank/DDBJ whole genome shotgun (WGS) entry which is preliminary data.</text>
</comment>
<accession>A0A7W6G1G2</accession>
<reference evidence="1 2" key="1">
    <citation type="submission" date="2020-08" db="EMBL/GenBank/DDBJ databases">
        <title>Genomic Encyclopedia of Type Strains, Phase IV (KMG-IV): sequencing the most valuable type-strain genomes for metagenomic binning, comparative biology and taxonomic classification.</title>
        <authorList>
            <person name="Goeker M."/>
        </authorList>
    </citation>
    <scope>NUCLEOTIDE SEQUENCE [LARGE SCALE GENOMIC DNA]</scope>
    <source>
        <strain evidence="1 2">DSM 26438</strain>
    </source>
</reference>